<dbReference type="InterPro" id="IPR009319">
    <property type="entry name" value="Phage_A118_VSP1"/>
</dbReference>
<organism evidence="1">
    <name type="scientific">Siphoviridae sp. ctsxw88</name>
    <dbReference type="NCBI Taxonomy" id="2825701"/>
    <lineage>
        <taxon>Viruses</taxon>
        <taxon>Duplodnaviria</taxon>
        <taxon>Heunggongvirae</taxon>
        <taxon>Uroviricota</taxon>
        <taxon>Caudoviricetes</taxon>
    </lineage>
</organism>
<dbReference type="Pfam" id="PF06152">
    <property type="entry name" value="Phage_min_cap2"/>
    <property type="match status" value="1"/>
</dbReference>
<dbReference type="EMBL" id="BK015425">
    <property type="protein sequence ID" value="DAE06034.1"/>
    <property type="molecule type" value="Genomic_DNA"/>
</dbReference>
<evidence type="ECO:0000313" key="1">
    <source>
        <dbReference type="EMBL" id="DAE06034.1"/>
    </source>
</evidence>
<reference evidence="1" key="1">
    <citation type="journal article" date="2021" name="Proc. Natl. Acad. Sci. U.S.A.">
        <title>A Catalog of Tens of Thousands of Viruses from Human Metagenomes Reveals Hidden Associations with Chronic Diseases.</title>
        <authorList>
            <person name="Tisza M.J."/>
            <person name="Buck C.B."/>
        </authorList>
    </citation>
    <scope>NUCLEOTIDE SEQUENCE</scope>
    <source>
        <strain evidence="1">Ctsxw88</strain>
    </source>
</reference>
<accession>A0A8S5PGD0</accession>
<protein>
    <submittedName>
        <fullName evidence="1">Minor capsid protein</fullName>
    </submittedName>
</protein>
<sequence length="371" mass="43174">MADKFLTRIDNLAYVTGNKFEKLNIERLKKVATHIREIGQENPATINPVREKSKAYDNLHEMDLLMLAYCIGLFDNLSKEYNSYAKDVYNEQESIARDNGISANKIVPYSENLTVKQIVSQTIEKTQNSFLNISRTTATSQEYIKAIDKAVETVTNNLDYEKEMARVINQLSDKCNRVQYASGITRRLDSAVRMNMYEGARRIQRQINYEQAQRLGMNSVVISAHADCAPDHLEIQGQKYTIEEFDIINSELARPIGTLNCRHFEMYTFDFLDNPYSDEYLEQLREQSTELVNINGKNVTKYKASQMMRELETRMRYTLDRIKTSEFARNEENTINQKRLLETQKTAYRELCSKAGYKPDWKRVYIKGVND</sequence>
<proteinExistence type="predicted"/>
<dbReference type="GO" id="GO:0005198">
    <property type="term" value="F:structural molecule activity"/>
    <property type="evidence" value="ECO:0007669"/>
    <property type="project" value="InterPro"/>
</dbReference>
<name>A0A8S5PGD0_9CAUD</name>